<accession>A0A0C2NC08</accession>
<name>A0A0C2NC08_THEKT</name>
<comment type="caution">
    <text evidence="1">The sequence shown here is derived from an EMBL/GenBank/DDBJ whole genome shotgun (WGS) entry which is preliminary data.</text>
</comment>
<protein>
    <submittedName>
        <fullName evidence="1">Uncharacterized protein</fullName>
    </submittedName>
</protein>
<evidence type="ECO:0000313" key="1">
    <source>
        <dbReference type="EMBL" id="KII71507.1"/>
    </source>
</evidence>
<evidence type="ECO:0000313" key="2">
    <source>
        <dbReference type="Proteomes" id="UP000031668"/>
    </source>
</evidence>
<sequence length="349" mass="40333">MCTNDDSELDNHMEEMLGTYLDVNGSDIIPNISKNLKPVSQHVAADDNALKSCLLVFYEDVDECEKVKELIEQSQGIFSQYPNLACRIVNVYRLYFMRLAPILIRLMNKLCFRKTQLCDILLETTFKKTNLARVFVPNEHLLCKYIKCEMIQRILIVSNYSSTGRLYAAALLLDVIRPLNTNFVLDHCDTSRSFLDLVDQFIREPSVVIYLVENDFLCQMIDFFSDLLKMQGLEARVDVMRLFKKAKTKRRELSHVLEIRKSLCSCLRVSLNDVIVSSNLRSRLCGAGRRMGKFCFDFDNMQPIHKITDEEICKECPKYLKSLFGAIFLVLSQLVKWIIGFEEIAVKTL</sequence>
<dbReference type="EMBL" id="JWZT01001748">
    <property type="protein sequence ID" value="KII71507.1"/>
    <property type="molecule type" value="Genomic_DNA"/>
</dbReference>
<proteinExistence type="predicted"/>
<keyword evidence="2" id="KW-1185">Reference proteome</keyword>
<dbReference type="Proteomes" id="UP000031668">
    <property type="component" value="Unassembled WGS sequence"/>
</dbReference>
<organism evidence="1 2">
    <name type="scientific">Thelohanellus kitauei</name>
    <name type="common">Myxosporean</name>
    <dbReference type="NCBI Taxonomy" id="669202"/>
    <lineage>
        <taxon>Eukaryota</taxon>
        <taxon>Metazoa</taxon>
        <taxon>Cnidaria</taxon>
        <taxon>Myxozoa</taxon>
        <taxon>Myxosporea</taxon>
        <taxon>Bivalvulida</taxon>
        <taxon>Platysporina</taxon>
        <taxon>Myxobolidae</taxon>
        <taxon>Thelohanellus</taxon>
    </lineage>
</organism>
<dbReference type="OrthoDB" id="26387at2759"/>
<gene>
    <name evidence="1" type="ORF">RF11_04053</name>
</gene>
<dbReference type="AlphaFoldDB" id="A0A0C2NC08"/>
<reference evidence="1 2" key="1">
    <citation type="journal article" date="2014" name="Genome Biol. Evol.">
        <title>The genome of the myxosporean Thelohanellus kitauei shows adaptations to nutrient acquisition within its fish host.</title>
        <authorList>
            <person name="Yang Y."/>
            <person name="Xiong J."/>
            <person name="Zhou Z."/>
            <person name="Huo F."/>
            <person name="Miao W."/>
            <person name="Ran C."/>
            <person name="Liu Y."/>
            <person name="Zhang J."/>
            <person name="Feng J."/>
            <person name="Wang M."/>
            <person name="Wang M."/>
            <person name="Wang L."/>
            <person name="Yao B."/>
        </authorList>
    </citation>
    <scope>NUCLEOTIDE SEQUENCE [LARGE SCALE GENOMIC DNA]</scope>
    <source>
        <strain evidence="1">Wuqing</strain>
    </source>
</reference>